<reference evidence="5 6" key="1">
    <citation type="submission" date="2024-05" db="EMBL/GenBank/DDBJ databases">
        <title>The nuclear and mitochondrial genome assemblies of Tetragonisca angustula (Apidae: Meliponini), a tiny yet remarkable pollinator in the Neotropics.</title>
        <authorList>
            <person name="Ferrari R."/>
            <person name="Ricardo P.C."/>
            <person name="Dias F.C."/>
            <person name="Araujo N.S."/>
            <person name="Soares D.O."/>
            <person name="Zhou Q.-S."/>
            <person name="Zhu C.-D."/>
            <person name="Coutinho L."/>
            <person name="Airas M.C."/>
            <person name="Batista T.M."/>
        </authorList>
    </citation>
    <scope>NUCLEOTIDE SEQUENCE [LARGE SCALE GENOMIC DNA]</scope>
    <source>
        <strain evidence="5">ASF017062</strain>
        <tissue evidence="5">Abdomen</tissue>
    </source>
</reference>
<accession>A0AAW0ZPF4</accession>
<dbReference type="SUPFAM" id="SSF47565">
    <property type="entry name" value="Insect pheromone/odorant-binding proteins"/>
    <property type="match status" value="1"/>
</dbReference>
<evidence type="ECO:0000256" key="1">
    <source>
        <dbReference type="ARBA" id="ARBA00004613"/>
    </source>
</evidence>
<dbReference type="InterPro" id="IPR036728">
    <property type="entry name" value="PBP_GOBP_sf"/>
</dbReference>
<dbReference type="GO" id="GO:0005549">
    <property type="term" value="F:odorant binding"/>
    <property type="evidence" value="ECO:0007669"/>
    <property type="project" value="InterPro"/>
</dbReference>
<protein>
    <submittedName>
        <fullName evidence="5">Uncharacterized protein</fullName>
    </submittedName>
</protein>
<comment type="similarity">
    <text evidence="2">Belongs to the PBP/GOBP family.</text>
</comment>
<evidence type="ECO:0000256" key="2">
    <source>
        <dbReference type="ARBA" id="ARBA00008098"/>
    </source>
</evidence>
<dbReference type="GO" id="GO:0005576">
    <property type="term" value="C:extracellular region"/>
    <property type="evidence" value="ECO:0007669"/>
    <property type="project" value="UniProtKB-SubCell"/>
</dbReference>
<dbReference type="EMBL" id="JAWNGG020000152">
    <property type="protein sequence ID" value="KAK9299266.1"/>
    <property type="molecule type" value="Genomic_DNA"/>
</dbReference>
<comment type="caution">
    <text evidence="5">The sequence shown here is derived from an EMBL/GenBank/DDBJ whole genome shotgun (WGS) entry which is preliminary data.</text>
</comment>
<proteinExistence type="inferred from homology"/>
<evidence type="ECO:0000313" key="6">
    <source>
        <dbReference type="Proteomes" id="UP001432146"/>
    </source>
</evidence>
<gene>
    <name evidence="5" type="ORF">QLX08_007629</name>
</gene>
<dbReference type="FunFam" id="1.10.238.20:FF:000001">
    <property type="entry name" value="General odorant-binding protein lush"/>
    <property type="match status" value="1"/>
</dbReference>
<dbReference type="PANTHER" id="PTHR21364:SF2">
    <property type="entry name" value="GENERAL ODORANT-BINDING PROTEIN 19A"/>
    <property type="match status" value="1"/>
</dbReference>
<keyword evidence="3" id="KW-0964">Secreted</keyword>
<evidence type="ECO:0000256" key="4">
    <source>
        <dbReference type="SAM" id="SignalP"/>
    </source>
</evidence>
<evidence type="ECO:0000313" key="5">
    <source>
        <dbReference type="EMBL" id="KAK9299266.1"/>
    </source>
</evidence>
<dbReference type="SMART" id="SM00708">
    <property type="entry name" value="PhBP"/>
    <property type="match status" value="1"/>
</dbReference>
<dbReference type="Pfam" id="PF01395">
    <property type="entry name" value="PBP_GOBP"/>
    <property type="match status" value="1"/>
</dbReference>
<dbReference type="GO" id="GO:0007608">
    <property type="term" value="P:sensory perception of smell"/>
    <property type="evidence" value="ECO:0007669"/>
    <property type="project" value="UniProtKB-ARBA"/>
</dbReference>
<name>A0AAW0ZPF4_9HYME</name>
<keyword evidence="6" id="KW-1185">Reference proteome</keyword>
<sequence length="140" mass="16410">MRSAGIFVILICSLSLRLVFVHGGMDIDEIRAMLTKFRKKCMDETKTNLETIEDTEFGVFPEDESLKCYFKCVFEKFHMMDKDGKIKYNILKKAIPDVYKEIGNEMIDSCKHIDSQNKCEKTFMFMKCMYNVNPWAYIAP</sequence>
<evidence type="ECO:0000256" key="3">
    <source>
        <dbReference type="ARBA" id="ARBA00022525"/>
    </source>
</evidence>
<organism evidence="5 6">
    <name type="scientific">Tetragonisca angustula</name>
    <dbReference type="NCBI Taxonomy" id="166442"/>
    <lineage>
        <taxon>Eukaryota</taxon>
        <taxon>Metazoa</taxon>
        <taxon>Ecdysozoa</taxon>
        <taxon>Arthropoda</taxon>
        <taxon>Hexapoda</taxon>
        <taxon>Insecta</taxon>
        <taxon>Pterygota</taxon>
        <taxon>Neoptera</taxon>
        <taxon>Endopterygota</taxon>
        <taxon>Hymenoptera</taxon>
        <taxon>Apocrita</taxon>
        <taxon>Aculeata</taxon>
        <taxon>Apoidea</taxon>
        <taxon>Anthophila</taxon>
        <taxon>Apidae</taxon>
        <taxon>Tetragonisca</taxon>
    </lineage>
</organism>
<dbReference type="PANTHER" id="PTHR21364">
    <property type="entry name" value="GENERAL ODORANT-BINDING PROTEIN 19A"/>
    <property type="match status" value="1"/>
</dbReference>
<feature type="chain" id="PRO_5043317883" evidence="4">
    <location>
        <begin position="24"/>
        <end position="140"/>
    </location>
</feature>
<dbReference type="Gene3D" id="1.10.238.20">
    <property type="entry name" value="Pheromone/general odorant binding protein domain"/>
    <property type="match status" value="1"/>
</dbReference>
<dbReference type="AlphaFoldDB" id="A0AAW0ZPF4"/>
<dbReference type="Proteomes" id="UP001432146">
    <property type="component" value="Unassembled WGS sequence"/>
</dbReference>
<dbReference type="InterPro" id="IPR006170">
    <property type="entry name" value="PBP/GOBP"/>
</dbReference>
<keyword evidence="4" id="KW-0732">Signal</keyword>
<comment type="subcellular location">
    <subcellularLocation>
        <location evidence="1">Secreted</location>
    </subcellularLocation>
</comment>
<feature type="signal peptide" evidence="4">
    <location>
        <begin position="1"/>
        <end position="23"/>
    </location>
</feature>
<dbReference type="CDD" id="cd23992">
    <property type="entry name" value="PBP_GOBP"/>
    <property type="match status" value="1"/>
</dbReference>